<evidence type="ECO:0000256" key="8">
    <source>
        <dbReference type="ARBA" id="ARBA00022960"/>
    </source>
</evidence>
<evidence type="ECO:0000256" key="13">
    <source>
        <dbReference type="SAM" id="Phobius"/>
    </source>
</evidence>
<evidence type="ECO:0000256" key="7">
    <source>
        <dbReference type="ARBA" id="ARBA00022801"/>
    </source>
</evidence>
<keyword evidence="9" id="KW-0573">Peptidoglycan synthesis</keyword>
<dbReference type="Pfam" id="PF03717">
    <property type="entry name" value="PBP_dimer"/>
    <property type="match status" value="1"/>
</dbReference>
<evidence type="ECO:0000256" key="10">
    <source>
        <dbReference type="ARBA" id="ARBA00022989"/>
    </source>
</evidence>
<dbReference type="EMBL" id="PFAJ01000068">
    <property type="protein sequence ID" value="PIR96709.1"/>
    <property type="molecule type" value="Genomic_DNA"/>
</dbReference>
<gene>
    <name evidence="16" type="primary">mrdA</name>
    <name evidence="16" type="ORF">COT91_05180</name>
</gene>
<dbReference type="Proteomes" id="UP000230557">
    <property type="component" value="Unassembled WGS sequence"/>
</dbReference>
<dbReference type="AlphaFoldDB" id="A0A2H0VEE1"/>
<dbReference type="GO" id="GO:0009252">
    <property type="term" value="P:peptidoglycan biosynthetic process"/>
    <property type="evidence" value="ECO:0007669"/>
    <property type="project" value="UniProtKB-KW"/>
</dbReference>
<evidence type="ECO:0000256" key="11">
    <source>
        <dbReference type="ARBA" id="ARBA00023136"/>
    </source>
</evidence>
<dbReference type="Gene3D" id="3.90.1310.10">
    <property type="entry name" value="Penicillin-binding protein 2a (Domain 2)"/>
    <property type="match status" value="1"/>
</dbReference>
<dbReference type="InterPro" id="IPR005311">
    <property type="entry name" value="PBP_dimer"/>
</dbReference>
<evidence type="ECO:0000313" key="16">
    <source>
        <dbReference type="EMBL" id="PIR96709.1"/>
    </source>
</evidence>
<dbReference type="Gene3D" id="3.30.1390.30">
    <property type="entry name" value="Penicillin-binding protein 2a, domain 3"/>
    <property type="match status" value="1"/>
</dbReference>
<evidence type="ECO:0000256" key="3">
    <source>
        <dbReference type="ARBA" id="ARBA00022475"/>
    </source>
</evidence>
<keyword evidence="5" id="KW-0645">Protease</keyword>
<organism evidence="16 17">
    <name type="scientific">Candidatus Doudnabacteria bacterium CG10_big_fil_rev_8_21_14_0_10_41_10</name>
    <dbReference type="NCBI Taxonomy" id="1974551"/>
    <lineage>
        <taxon>Bacteria</taxon>
        <taxon>Candidatus Doudnaibacteriota</taxon>
    </lineage>
</organism>
<keyword evidence="7" id="KW-0378">Hydrolase</keyword>
<evidence type="ECO:0000313" key="17">
    <source>
        <dbReference type="Proteomes" id="UP000230557"/>
    </source>
</evidence>
<name>A0A2H0VEE1_9BACT</name>
<protein>
    <submittedName>
        <fullName evidence="16">Penicillin-binding protein 2</fullName>
    </submittedName>
</protein>
<keyword evidence="3" id="KW-1003">Cell membrane</keyword>
<dbReference type="GO" id="GO:0005886">
    <property type="term" value="C:plasma membrane"/>
    <property type="evidence" value="ECO:0007669"/>
    <property type="project" value="UniProtKB-SubCell"/>
</dbReference>
<dbReference type="GO" id="GO:0008658">
    <property type="term" value="F:penicillin binding"/>
    <property type="evidence" value="ECO:0007669"/>
    <property type="project" value="InterPro"/>
</dbReference>
<dbReference type="GO" id="GO:0006508">
    <property type="term" value="P:proteolysis"/>
    <property type="evidence" value="ECO:0007669"/>
    <property type="project" value="UniProtKB-KW"/>
</dbReference>
<evidence type="ECO:0000256" key="5">
    <source>
        <dbReference type="ARBA" id="ARBA00022670"/>
    </source>
</evidence>
<keyword evidence="8" id="KW-0133">Cell shape</keyword>
<dbReference type="GO" id="GO:0071555">
    <property type="term" value="P:cell wall organization"/>
    <property type="evidence" value="ECO:0007669"/>
    <property type="project" value="UniProtKB-KW"/>
</dbReference>
<dbReference type="Gene3D" id="3.40.710.10">
    <property type="entry name" value="DD-peptidase/beta-lactamase superfamily"/>
    <property type="match status" value="1"/>
</dbReference>
<dbReference type="Pfam" id="PF00905">
    <property type="entry name" value="Transpeptidase"/>
    <property type="match status" value="1"/>
</dbReference>
<keyword evidence="6 13" id="KW-0812">Transmembrane</keyword>
<dbReference type="GO" id="GO:0009002">
    <property type="term" value="F:serine-type D-Ala-D-Ala carboxypeptidase activity"/>
    <property type="evidence" value="ECO:0007669"/>
    <property type="project" value="InterPro"/>
</dbReference>
<evidence type="ECO:0000256" key="9">
    <source>
        <dbReference type="ARBA" id="ARBA00022984"/>
    </source>
</evidence>
<dbReference type="SUPFAM" id="SSF56519">
    <property type="entry name" value="Penicillin binding protein dimerisation domain"/>
    <property type="match status" value="1"/>
</dbReference>
<keyword evidence="4" id="KW-0997">Cell inner membrane</keyword>
<evidence type="ECO:0000256" key="2">
    <source>
        <dbReference type="ARBA" id="ARBA00004236"/>
    </source>
</evidence>
<comment type="subcellular location">
    <subcellularLocation>
        <location evidence="2">Cell membrane</location>
    </subcellularLocation>
    <subcellularLocation>
        <location evidence="1">Membrane</location>
        <topology evidence="1">Single-pass membrane protein</topology>
    </subcellularLocation>
</comment>
<evidence type="ECO:0000256" key="4">
    <source>
        <dbReference type="ARBA" id="ARBA00022519"/>
    </source>
</evidence>
<evidence type="ECO:0000256" key="6">
    <source>
        <dbReference type="ARBA" id="ARBA00022692"/>
    </source>
</evidence>
<feature type="domain" description="Penicillin-binding protein dimerisation" evidence="15">
    <location>
        <begin position="95"/>
        <end position="263"/>
    </location>
</feature>
<dbReference type="InterPro" id="IPR017790">
    <property type="entry name" value="Penicillin-binding_protein_2"/>
</dbReference>
<evidence type="ECO:0000256" key="1">
    <source>
        <dbReference type="ARBA" id="ARBA00004167"/>
    </source>
</evidence>
<sequence length="658" mass="72304">MKKQNPFELDIGRPIDVKWESGKFLGYEESDNEVGSELESLSGKGHRFVYRYLFIVLALVTAVFFARLLDLEILNFDQHLSRAEGNRLRVQYLIAPRGVIFDRFGVPLAGNVASFDLVVTPLDLPKVEMEFQAVLEKASTFFKIEKEYISGLIDEISKDSFLPIIVKTGVNKEEAVAFIAVEDHYPGFTIQNTPKRVYVNSEMVAHIGGYTGKLTQGEYDELKNDGYLFNDSIGKNGLEKTYEKELRGQFGQRLVEIDAGGIVKNSFQQKVPSQGQNLHLYLDLELQEKLYDALVKQLRIHHAKRAAAVAIDPKTGGVLALVSLPSFDSNAFVQGISPEYYESLANDPNLPLFNRVTSGTYPPGSTIKPLLAAAALEEGVVTVNTRIFDGGSLSIPNQFNPELSHVFRGWSPAGLGNVNIYEAIAESSDIYFYTVGGGQADLDISGLGPEKIADYFKQFYLGRVTGIDLPGEKAGLVPSPQWKEERFAGDEIEKLWFLGDTYNMSIGQGFNLVTPLQVAVATAAVANNGTVLKPRLVFEITDELGVLIKTFLPEILNSNFLSQASLKAAQVGMRLAVTDGSAKALNWIPMEIAGKTGTSQFDGSDLSRTHAWFTSYAPYDDPEIVLTILIEAGGEGSGAAVPVASEVFDWYAKTRLSK</sequence>
<dbReference type="InterPro" id="IPR050515">
    <property type="entry name" value="Beta-lactam/transpept"/>
</dbReference>
<evidence type="ECO:0000259" key="15">
    <source>
        <dbReference type="Pfam" id="PF03717"/>
    </source>
</evidence>
<keyword evidence="11 13" id="KW-0472">Membrane</keyword>
<feature type="domain" description="Penicillin-binding protein transpeptidase" evidence="14">
    <location>
        <begin position="307"/>
        <end position="648"/>
    </location>
</feature>
<dbReference type="PANTHER" id="PTHR30627">
    <property type="entry name" value="PEPTIDOGLYCAN D,D-TRANSPEPTIDASE"/>
    <property type="match status" value="1"/>
</dbReference>
<reference evidence="17" key="1">
    <citation type="submission" date="2017-09" db="EMBL/GenBank/DDBJ databases">
        <title>Depth-based differentiation of microbial function through sediment-hosted aquifers and enrichment of novel symbionts in the deep terrestrial subsurface.</title>
        <authorList>
            <person name="Probst A.J."/>
            <person name="Ladd B."/>
            <person name="Jarett J.K."/>
            <person name="Geller-Mcgrath D.E."/>
            <person name="Sieber C.M.K."/>
            <person name="Emerson J.B."/>
            <person name="Anantharaman K."/>
            <person name="Thomas B.C."/>
            <person name="Malmstrom R."/>
            <person name="Stieglmeier M."/>
            <person name="Klingl A."/>
            <person name="Woyke T."/>
            <person name="Ryan C.M."/>
            <person name="Banfield J.F."/>
        </authorList>
    </citation>
    <scope>NUCLEOTIDE SEQUENCE [LARGE SCALE GENOMIC DNA]</scope>
</reference>
<proteinExistence type="predicted"/>
<evidence type="ECO:0000259" key="14">
    <source>
        <dbReference type="Pfam" id="PF00905"/>
    </source>
</evidence>
<dbReference type="PANTHER" id="PTHR30627:SF2">
    <property type="entry name" value="PEPTIDOGLYCAN D,D-TRANSPEPTIDASE MRDA"/>
    <property type="match status" value="1"/>
</dbReference>
<dbReference type="NCBIfam" id="TIGR03423">
    <property type="entry name" value="pbp2_mrdA"/>
    <property type="match status" value="1"/>
</dbReference>
<dbReference type="GO" id="GO:0008360">
    <property type="term" value="P:regulation of cell shape"/>
    <property type="evidence" value="ECO:0007669"/>
    <property type="project" value="UniProtKB-KW"/>
</dbReference>
<accession>A0A2H0VEE1</accession>
<keyword evidence="12" id="KW-0961">Cell wall biogenesis/degradation</keyword>
<comment type="caution">
    <text evidence="16">The sequence shown here is derived from an EMBL/GenBank/DDBJ whole genome shotgun (WGS) entry which is preliminary data.</text>
</comment>
<dbReference type="InterPro" id="IPR036138">
    <property type="entry name" value="PBP_dimer_sf"/>
</dbReference>
<keyword evidence="10 13" id="KW-1133">Transmembrane helix</keyword>
<feature type="transmembrane region" description="Helical" evidence="13">
    <location>
        <begin position="49"/>
        <end position="69"/>
    </location>
</feature>
<dbReference type="InterPro" id="IPR001460">
    <property type="entry name" value="PCN-bd_Tpept"/>
</dbReference>
<dbReference type="SUPFAM" id="SSF56601">
    <property type="entry name" value="beta-lactamase/transpeptidase-like"/>
    <property type="match status" value="1"/>
</dbReference>
<evidence type="ECO:0000256" key="12">
    <source>
        <dbReference type="ARBA" id="ARBA00023316"/>
    </source>
</evidence>
<dbReference type="InterPro" id="IPR012338">
    <property type="entry name" value="Beta-lactam/transpept-like"/>
</dbReference>
<dbReference type="GO" id="GO:0071972">
    <property type="term" value="F:peptidoglycan L,D-transpeptidase activity"/>
    <property type="evidence" value="ECO:0007669"/>
    <property type="project" value="TreeGrafter"/>
</dbReference>